<keyword evidence="12" id="KW-1185">Reference proteome</keyword>
<dbReference type="Pfam" id="PF00069">
    <property type="entry name" value="Pkinase"/>
    <property type="match status" value="1"/>
</dbReference>
<evidence type="ECO:0000256" key="9">
    <source>
        <dbReference type="ARBA" id="ARBA00051693"/>
    </source>
</evidence>
<dbReference type="PANTHER" id="PTHR48013:SF9">
    <property type="entry name" value="DUAL SPECIFICITY MITOGEN-ACTIVATED PROTEIN KINASE KINASE 5"/>
    <property type="match status" value="1"/>
</dbReference>
<name>A0AAE0FH82_9CHLO</name>
<comment type="catalytic activity">
    <reaction evidence="8">
        <text>L-threonyl-[protein] + ATP = O-phospho-L-threonyl-[protein] + ADP + H(+)</text>
        <dbReference type="Rhea" id="RHEA:46608"/>
        <dbReference type="Rhea" id="RHEA-COMP:11060"/>
        <dbReference type="Rhea" id="RHEA-COMP:11605"/>
        <dbReference type="ChEBI" id="CHEBI:15378"/>
        <dbReference type="ChEBI" id="CHEBI:30013"/>
        <dbReference type="ChEBI" id="CHEBI:30616"/>
        <dbReference type="ChEBI" id="CHEBI:61977"/>
        <dbReference type="ChEBI" id="CHEBI:456216"/>
        <dbReference type="EC" id="2.7.12.2"/>
    </reaction>
</comment>
<dbReference type="SUPFAM" id="SSF56112">
    <property type="entry name" value="Protein kinase-like (PK-like)"/>
    <property type="match status" value="1"/>
</dbReference>
<feature type="domain" description="Protein kinase" evidence="10">
    <location>
        <begin position="1"/>
        <end position="73"/>
    </location>
</feature>
<evidence type="ECO:0000313" key="12">
    <source>
        <dbReference type="Proteomes" id="UP001190700"/>
    </source>
</evidence>
<reference evidence="11 12" key="1">
    <citation type="journal article" date="2015" name="Genome Biol. Evol.">
        <title>Comparative Genomics of a Bacterivorous Green Alga Reveals Evolutionary Causalities and Consequences of Phago-Mixotrophic Mode of Nutrition.</title>
        <authorList>
            <person name="Burns J.A."/>
            <person name="Paasch A."/>
            <person name="Narechania A."/>
            <person name="Kim E."/>
        </authorList>
    </citation>
    <scope>NUCLEOTIDE SEQUENCE [LARGE SCALE GENOMIC DNA]</scope>
    <source>
        <strain evidence="11 12">PLY_AMNH</strain>
    </source>
</reference>
<evidence type="ECO:0000256" key="5">
    <source>
        <dbReference type="ARBA" id="ARBA00038035"/>
    </source>
</evidence>
<keyword evidence="3" id="KW-0418">Kinase</keyword>
<evidence type="ECO:0000313" key="11">
    <source>
        <dbReference type="EMBL" id="KAK3259643.1"/>
    </source>
</evidence>
<dbReference type="GO" id="GO:0004708">
    <property type="term" value="F:MAP kinase kinase activity"/>
    <property type="evidence" value="ECO:0007669"/>
    <property type="project" value="UniProtKB-EC"/>
</dbReference>
<keyword evidence="1" id="KW-0808">Transferase</keyword>
<dbReference type="Gene3D" id="1.10.510.10">
    <property type="entry name" value="Transferase(Phosphotransferase) domain 1"/>
    <property type="match status" value="1"/>
</dbReference>
<keyword evidence="4" id="KW-0067">ATP-binding</keyword>
<evidence type="ECO:0000256" key="2">
    <source>
        <dbReference type="ARBA" id="ARBA00022741"/>
    </source>
</evidence>
<dbReference type="PANTHER" id="PTHR48013">
    <property type="entry name" value="DUAL SPECIFICITY MITOGEN-ACTIVATED PROTEIN KINASE KINASE 5-RELATED"/>
    <property type="match status" value="1"/>
</dbReference>
<proteinExistence type="inferred from homology"/>
<comment type="caution">
    <text evidence="11">The sequence shown here is derived from an EMBL/GenBank/DDBJ whole genome shotgun (WGS) entry which is preliminary data.</text>
</comment>
<sequence length="73" mass="7632">MLRVLEAVAHLHANSILHCDIKPENILVDDNGRALLTDFDISVDRGAQATIATSCVAGTLGLLPAPLHTASAC</sequence>
<protein>
    <recommendedName>
        <fullName evidence="6">mitogen-activated protein kinase kinase</fullName>
        <ecNumber evidence="6">2.7.12.2</ecNumber>
    </recommendedName>
</protein>
<comment type="catalytic activity">
    <reaction evidence="7">
        <text>L-seryl-[protein] + ATP = O-phospho-L-seryl-[protein] + ADP + H(+)</text>
        <dbReference type="Rhea" id="RHEA:17989"/>
        <dbReference type="Rhea" id="RHEA-COMP:9863"/>
        <dbReference type="Rhea" id="RHEA-COMP:11604"/>
        <dbReference type="ChEBI" id="CHEBI:15378"/>
        <dbReference type="ChEBI" id="CHEBI:29999"/>
        <dbReference type="ChEBI" id="CHEBI:30616"/>
        <dbReference type="ChEBI" id="CHEBI:83421"/>
        <dbReference type="ChEBI" id="CHEBI:456216"/>
        <dbReference type="EC" id="2.7.12.2"/>
    </reaction>
</comment>
<dbReference type="InterPro" id="IPR008271">
    <property type="entry name" value="Ser/Thr_kinase_AS"/>
</dbReference>
<organism evidence="11 12">
    <name type="scientific">Cymbomonas tetramitiformis</name>
    <dbReference type="NCBI Taxonomy" id="36881"/>
    <lineage>
        <taxon>Eukaryota</taxon>
        <taxon>Viridiplantae</taxon>
        <taxon>Chlorophyta</taxon>
        <taxon>Pyramimonadophyceae</taxon>
        <taxon>Pyramimonadales</taxon>
        <taxon>Pyramimonadaceae</taxon>
        <taxon>Cymbomonas</taxon>
    </lineage>
</organism>
<dbReference type="AlphaFoldDB" id="A0AAE0FH82"/>
<evidence type="ECO:0000256" key="7">
    <source>
        <dbReference type="ARBA" id="ARBA00049014"/>
    </source>
</evidence>
<dbReference type="Proteomes" id="UP001190700">
    <property type="component" value="Unassembled WGS sequence"/>
</dbReference>
<dbReference type="PROSITE" id="PS00108">
    <property type="entry name" value="PROTEIN_KINASE_ST"/>
    <property type="match status" value="1"/>
</dbReference>
<dbReference type="InterPro" id="IPR011009">
    <property type="entry name" value="Kinase-like_dom_sf"/>
</dbReference>
<evidence type="ECO:0000256" key="3">
    <source>
        <dbReference type="ARBA" id="ARBA00022777"/>
    </source>
</evidence>
<evidence type="ECO:0000256" key="6">
    <source>
        <dbReference type="ARBA" id="ARBA00038999"/>
    </source>
</evidence>
<dbReference type="PROSITE" id="PS50011">
    <property type="entry name" value="PROTEIN_KINASE_DOM"/>
    <property type="match status" value="1"/>
</dbReference>
<dbReference type="EMBL" id="LGRX02018588">
    <property type="protein sequence ID" value="KAK3259643.1"/>
    <property type="molecule type" value="Genomic_DNA"/>
</dbReference>
<gene>
    <name evidence="11" type="ORF">CYMTET_31371</name>
</gene>
<evidence type="ECO:0000256" key="4">
    <source>
        <dbReference type="ARBA" id="ARBA00022840"/>
    </source>
</evidence>
<comment type="similarity">
    <text evidence="5">Belongs to the protein kinase superfamily. STE Ser/Thr protein kinase family. MAP kinase kinase subfamily.</text>
</comment>
<dbReference type="InterPro" id="IPR000719">
    <property type="entry name" value="Prot_kinase_dom"/>
</dbReference>
<keyword evidence="2" id="KW-0547">Nucleotide-binding</keyword>
<evidence type="ECO:0000259" key="10">
    <source>
        <dbReference type="PROSITE" id="PS50011"/>
    </source>
</evidence>
<evidence type="ECO:0000256" key="1">
    <source>
        <dbReference type="ARBA" id="ARBA00022679"/>
    </source>
</evidence>
<accession>A0AAE0FH82</accession>
<dbReference type="GO" id="GO:0005524">
    <property type="term" value="F:ATP binding"/>
    <property type="evidence" value="ECO:0007669"/>
    <property type="project" value="UniProtKB-KW"/>
</dbReference>
<dbReference type="EC" id="2.7.12.2" evidence="6"/>
<comment type="catalytic activity">
    <reaction evidence="9">
        <text>L-tyrosyl-[protein] + ATP = O-phospho-L-tyrosyl-[protein] + ADP + H(+)</text>
        <dbReference type="Rhea" id="RHEA:10596"/>
        <dbReference type="Rhea" id="RHEA-COMP:10136"/>
        <dbReference type="Rhea" id="RHEA-COMP:20101"/>
        <dbReference type="ChEBI" id="CHEBI:15378"/>
        <dbReference type="ChEBI" id="CHEBI:30616"/>
        <dbReference type="ChEBI" id="CHEBI:46858"/>
        <dbReference type="ChEBI" id="CHEBI:61978"/>
        <dbReference type="ChEBI" id="CHEBI:456216"/>
        <dbReference type="EC" id="2.7.12.2"/>
    </reaction>
</comment>
<evidence type="ECO:0000256" key="8">
    <source>
        <dbReference type="ARBA" id="ARBA00049299"/>
    </source>
</evidence>